<dbReference type="AlphaFoldDB" id="A0A843TDB5"/>
<proteinExistence type="predicted"/>
<sequence length="260" mass="28680">MLIHVVKSCFNDPTELTGFVPYLRTRLNLPKSPGSHRTLRELPRQLHHATTFPRAIRQRHTSHDPPTTLLYLLEALGTRGHEARARGRENQVKNLPSGDPITCRIHRLASTPLPLRATATINVHILCRPVHAINGNLSGCQQVNDHPWPPTCNQQQQSCYYTAGGTDLAPLRRGSELDVGREMSSSLSPVGVGVSLASWRQPLCRLEQPPPSTSTSCAAQFMQSMASYLDANKSTTTPGRQPLTNSSRSYFISGPNLHLT</sequence>
<reference evidence="2" key="1">
    <citation type="submission" date="2017-07" db="EMBL/GenBank/DDBJ databases">
        <title>Taro Niue Genome Assembly and Annotation.</title>
        <authorList>
            <person name="Atibalentja N."/>
            <person name="Keating K."/>
            <person name="Fields C.J."/>
        </authorList>
    </citation>
    <scope>NUCLEOTIDE SEQUENCE</scope>
    <source>
        <strain evidence="2">Niue_2</strain>
        <tissue evidence="2">Leaf</tissue>
    </source>
</reference>
<name>A0A843TDB5_COLES</name>
<protein>
    <submittedName>
        <fullName evidence="2">Uncharacterized protein</fullName>
    </submittedName>
</protein>
<gene>
    <name evidence="2" type="ORF">Taro_002197</name>
</gene>
<evidence type="ECO:0000313" key="3">
    <source>
        <dbReference type="Proteomes" id="UP000652761"/>
    </source>
</evidence>
<keyword evidence="3" id="KW-1185">Reference proteome</keyword>
<evidence type="ECO:0000313" key="2">
    <source>
        <dbReference type="EMBL" id="MQL69888.1"/>
    </source>
</evidence>
<feature type="compositionally biased region" description="Polar residues" evidence="1">
    <location>
        <begin position="232"/>
        <end position="250"/>
    </location>
</feature>
<dbReference type="Proteomes" id="UP000652761">
    <property type="component" value="Unassembled WGS sequence"/>
</dbReference>
<comment type="caution">
    <text evidence="2">The sequence shown here is derived from an EMBL/GenBank/DDBJ whole genome shotgun (WGS) entry which is preliminary data.</text>
</comment>
<dbReference type="EMBL" id="NMUH01000050">
    <property type="protein sequence ID" value="MQL69888.1"/>
    <property type="molecule type" value="Genomic_DNA"/>
</dbReference>
<accession>A0A843TDB5</accession>
<organism evidence="2 3">
    <name type="scientific">Colocasia esculenta</name>
    <name type="common">Wild taro</name>
    <name type="synonym">Arum esculentum</name>
    <dbReference type="NCBI Taxonomy" id="4460"/>
    <lineage>
        <taxon>Eukaryota</taxon>
        <taxon>Viridiplantae</taxon>
        <taxon>Streptophyta</taxon>
        <taxon>Embryophyta</taxon>
        <taxon>Tracheophyta</taxon>
        <taxon>Spermatophyta</taxon>
        <taxon>Magnoliopsida</taxon>
        <taxon>Liliopsida</taxon>
        <taxon>Araceae</taxon>
        <taxon>Aroideae</taxon>
        <taxon>Colocasieae</taxon>
        <taxon>Colocasia</taxon>
    </lineage>
</organism>
<feature type="region of interest" description="Disordered" evidence="1">
    <location>
        <begin position="232"/>
        <end position="260"/>
    </location>
</feature>
<evidence type="ECO:0000256" key="1">
    <source>
        <dbReference type="SAM" id="MobiDB-lite"/>
    </source>
</evidence>